<dbReference type="Proteomes" id="UP001358586">
    <property type="component" value="Chromosome 13"/>
</dbReference>
<dbReference type="EMBL" id="JARKNE010000013">
    <property type="protein sequence ID" value="KAK5771878.1"/>
    <property type="molecule type" value="Genomic_DNA"/>
</dbReference>
<name>A0ABR0MFF8_GOSAR</name>
<comment type="caution">
    <text evidence="1">The sequence shown here is derived from an EMBL/GenBank/DDBJ whole genome shotgun (WGS) entry which is preliminary data.</text>
</comment>
<evidence type="ECO:0000313" key="2">
    <source>
        <dbReference type="Proteomes" id="UP001358586"/>
    </source>
</evidence>
<organism evidence="1 2">
    <name type="scientific">Gossypium arboreum</name>
    <name type="common">Tree cotton</name>
    <name type="synonym">Gossypium nanking</name>
    <dbReference type="NCBI Taxonomy" id="29729"/>
    <lineage>
        <taxon>Eukaryota</taxon>
        <taxon>Viridiplantae</taxon>
        <taxon>Streptophyta</taxon>
        <taxon>Embryophyta</taxon>
        <taxon>Tracheophyta</taxon>
        <taxon>Spermatophyta</taxon>
        <taxon>Magnoliopsida</taxon>
        <taxon>eudicotyledons</taxon>
        <taxon>Gunneridae</taxon>
        <taxon>Pentapetalae</taxon>
        <taxon>rosids</taxon>
        <taxon>malvids</taxon>
        <taxon>Malvales</taxon>
        <taxon>Malvaceae</taxon>
        <taxon>Malvoideae</taxon>
        <taxon>Gossypium</taxon>
    </lineage>
</organism>
<reference evidence="1 2" key="1">
    <citation type="submission" date="2023-03" db="EMBL/GenBank/DDBJ databases">
        <title>WGS of Gossypium arboreum.</title>
        <authorList>
            <person name="Yu D."/>
        </authorList>
    </citation>
    <scope>NUCLEOTIDE SEQUENCE [LARGE SCALE GENOMIC DNA]</scope>
    <source>
        <tissue evidence="1">Leaf</tissue>
    </source>
</reference>
<sequence length="187" mass="21696">MDELRRDVRALHPKSQNMDWLFCSNNSLAPKIAMINFLRDFKVLKDMFEGRRDPRAHLMQYNDYMNALGITDHKVWLTCTSELTSSQRQRRLKERRVAPSRGRIDSLGIENDLAVGKALLTNHCKVVPNRVRARVVTLKKIRQKEHVLSKANPLYNFATHPVETVDNEDGKNGYCNILHEDQVLDKD</sequence>
<keyword evidence="2" id="KW-1185">Reference proteome</keyword>
<accession>A0ABR0MFF8</accession>
<evidence type="ECO:0000313" key="1">
    <source>
        <dbReference type="EMBL" id="KAK5771878.1"/>
    </source>
</evidence>
<gene>
    <name evidence="1" type="ORF">PVK06_048132</name>
</gene>
<proteinExistence type="predicted"/>
<protein>
    <submittedName>
        <fullName evidence="1">Uncharacterized protein</fullName>
    </submittedName>
</protein>